<keyword evidence="2" id="KW-1185">Reference proteome</keyword>
<evidence type="ECO:0008006" key="3">
    <source>
        <dbReference type="Google" id="ProtNLM"/>
    </source>
</evidence>
<dbReference type="NCBIfam" id="NF047539">
    <property type="entry name" value="XAC2610_fam"/>
    <property type="match status" value="1"/>
</dbReference>
<dbReference type="InterPro" id="IPR058087">
    <property type="entry name" value="XAC2610_dom"/>
</dbReference>
<accession>A0ABP7H857</accession>
<proteinExistence type="predicted"/>
<sequence>MRIKLNILLALLLFTITVKSQSSYSGYLGKSPITLVMYHYSDGVSLAYYAYNNYDNPITINGKLKNGELCLFEKDKNGNNIATLVFENFDDKKEEIKGTWIKSDKSKTYQISLHKDFEIYYGDNLEWTGYELLQSKSTKQHYFKTIINKEKDNFYARIAGIKIFEKKTDKLIQTIELDCQLFGIDNVSVGDYNFDGIEDFSVFEGSYAGPNTSSIYILRVPNSNQYLKSNFSGISLAFDNDSKLIYEHNQCCAGRSHMNATYKVVNNEMILIEKKCLEYNDEKEDFIETKCE</sequence>
<dbReference type="RefSeq" id="WP_344729460.1">
    <property type="nucleotide sequence ID" value="NZ_BAABBI010000002.1"/>
</dbReference>
<dbReference type="Proteomes" id="UP001501456">
    <property type="component" value="Unassembled WGS sequence"/>
</dbReference>
<organism evidence="1 2">
    <name type="scientific">Corallibacter vietnamensis</name>
    <dbReference type="NCBI Taxonomy" id="904130"/>
    <lineage>
        <taxon>Bacteria</taxon>
        <taxon>Pseudomonadati</taxon>
        <taxon>Bacteroidota</taxon>
        <taxon>Flavobacteriia</taxon>
        <taxon>Flavobacteriales</taxon>
        <taxon>Flavobacteriaceae</taxon>
        <taxon>Corallibacter</taxon>
    </lineage>
</organism>
<protein>
    <recommendedName>
        <fullName evidence="3">VCBS repeat-containing protein</fullName>
    </recommendedName>
</protein>
<evidence type="ECO:0000313" key="2">
    <source>
        <dbReference type="Proteomes" id="UP001501456"/>
    </source>
</evidence>
<gene>
    <name evidence="1" type="ORF">GCM10022271_17230</name>
</gene>
<reference evidence="2" key="1">
    <citation type="journal article" date="2019" name="Int. J. Syst. Evol. Microbiol.">
        <title>The Global Catalogue of Microorganisms (GCM) 10K type strain sequencing project: providing services to taxonomists for standard genome sequencing and annotation.</title>
        <authorList>
            <consortium name="The Broad Institute Genomics Platform"/>
            <consortium name="The Broad Institute Genome Sequencing Center for Infectious Disease"/>
            <person name="Wu L."/>
            <person name="Ma J."/>
        </authorList>
    </citation>
    <scope>NUCLEOTIDE SEQUENCE [LARGE SCALE GENOMIC DNA]</scope>
    <source>
        <strain evidence="2">JCM 17525</strain>
    </source>
</reference>
<name>A0ABP7H857_9FLAO</name>
<comment type="caution">
    <text evidence="1">The sequence shown here is derived from an EMBL/GenBank/DDBJ whole genome shotgun (WGS) entry which is preliminary data.</text>
</comment>
<dbReference type="EMBL" id="BAABBI010000002">
    <property type="protein sequence ID" value="GAA3785300.1"/>
    <property type="molecule type" value="Genomic_DNA"/>
</dbReference>
<evidence type="ECO:0000313" key="1">
    <source>
        <dbReference type="EMBL" id="GAA3785300.1"/>
    </source>
</evidence>